<dbReference type="Pfam" id="PF00300">
    <property type="entry name" value="His_Phos_1"/>
    <property type="match status" value="1"/>
</dbReference>
<dbReference type="EMBL" id="FOKA01000012">
    <property type="protein sequence ID" value="SFB28352.1"/>
    <property type="molecule type" value="Genomic_DNA"/>
</dbReference>
<reference evidence="1 2" key="1">
    <citation type="submission" date="2016-10" db="EMBL/GenBank/DDBJ databases">
        <authorList>
            <person name="de Groot N.N."/>
        </authorList>
    </citation>
    <scope>NUCLEOTIDE SEQUENCE [LARGE SCALE GENOMIC DNA]</scope>
    <source>
        <strain evidence="1 2">CGMCC 4.6945</strain>
    </source>
</reference>
<dbReference type="AlphaFoldDB" id="A0A1I0ZSJ6"/>
<dbReference type="InterPro" id="IPR013078">
    <property type="entry name" value="His_Pase_superF_clade-1"/>
</dbReference>
<dbReference type="InterPro" id="IPR029033">
    <property type="entry name" value="His_PPase_superfam"/>
</dbReference>
<evidence type="ECO:0000313" key="1">
    <source>
        <dbReference type="EMBL" id="SFB28352.1"/>
    </source>
</evidence>
<proteinExistence type="predicted"/>
<dbReference type="Proteomes" id="UP000199012">
    <property type="component" value="Unassembled WGS sequence"/>
</dbReference>
<dbReference type="Gene3D" id="3.40.50.1240">
    <property type="entry name" value="Phosphoglycerate mutase-like"/>
    <property type="match status" value="1"/>
</dbReference>
<sequence>MTADDPRRLVLLRHARAEHTTGADHVRPLAVEGRRQAQAVGATLAGLGLVPDLVLCSSALRTRQTWELVRQGLGTPAGSPPVEVRDALYESGLAELVALVGGAPADARTVLVVGHEPTISMASAALAGPGSDEAVVARVRTGLPTAGWTLLTLGGGWPTLAPRAAALVRAGSPD</sequence>
<dbReference type="PANTHER" id="PTHR47623:SF1">
    <property type="entry name" value="OS09G0287300 PROTEIN"/>
    <property type="match status" value="1"/>
</dbReference>
<name>A0A1I0ZSJ6_9CELL</name>
<keyword evidence="2" id="KW-1185">Reference proteome</keyword>
<dbReference type="PANTHER" id="PTHR47623">
    <property type="entry name" value="OS09G0287300 PROTEIN"/>
    <property type="match status" value="1"/>
</dbReference>
<protein>
    <submittedName>
        <fullName evidence="1">Phosphohistidine phosphatase</fullName>
    </submittedName>
</protein>
<dbReference type="CDD" id="cd07067">
    <property type="entry name" value="HP_PGM_like"/>
    <property type="match status" value="1"/>
</dbReference>
<accession>A0A1I0ZSJ6</accession>
<dbReference type="STRING" id="988821.SAMN05421867_11289"/>
<organism evidence="1 2">
    <name type="scientific">Cellulomonas marina</name>
    <dbReference type="NCBI Taxonomy" id="988821"/>
    <lineage>
        <taxon>Bacteria</taxon>
        <taxon>Bacillati</taxon>
        <taxon>Actinomycetota</taxon>
        <taxon>Actinomycetes</taxon>
        <taxon>Micrococcales</taxon>
        <taxon>Cellulomonadaceae</taxon>
        <taxon>Cellulomonas</taxon>
    </lineage>
</organism>
<evidence type="ECO:0000313" key="2">
    <source>
        <dbReference type="Proteomes" id="UP000199012"/>
    </source>
</evidence>
<dbReference type="RefSeq" id="WP_090033761.1">
    <property type="nucleotide sequence ID" value="NZ_BONM01000009.1"/>
</dbReference>
<dbReference type="SUPFAM" id="SSF53254">
    <property type="entry name" value="Phosphoglycerate mutase-like"/>
    <property type="match status" value="1"/>
</dbReference>
<gene>
    <name evidence="1" type="ORF">SAMN05421867_11289</name>
</gene>
<dbReference type="OrthoDB" id="9810154at2"/>
<dbReference type="SMART" id="SM00855">
    <property type="entry name" value="PGAM"/>
    <property type="match status" value="1"/>
</dbReference>